<dbReference type="Pfam" id="PF07992">
    <property type="entry name" value="Pyr_redox_2"/>
    <property type="match status" value="1"/>
</dbReference>
<dbReference type="SUPFAM" id="SSF55424">
    <property type="entry name" value="FAD/NAD-linked reductases, dimerisation (C-terminal) domain"/>
    <property type="match status" value="1"/>
</dbReference>
<dbReference type="PRINTS" id="PR00411">
    <property type="entry name" value="PNDRDTASEI"/>
</dbReference>
<dbReference type="InterPro" id="IPR050151">
    <property type="entry name" value="Class-I_Pyr_Nuc-Dis_Oxidored"/>
</dbReference>
<dbReference type="GO" id="GO:0006103">
    <property type="term" value="P:2-oxoglutarate metabolic process"/>
    <property type="evidence" value="ECO:0007669"/>
    <property type="project" value="TreeGrafter"/>
</dbReference>
<comment type="caution">
    <text evidence="7">The sequence shown here is derived from an EMBL/GenBank/DDBJ whole genome shotgun (WGS) entry which is preliminary data.</text>
</comment>
<dbReference type="InterPro" id="IPR023753">
    <property type="entry name" value="FAD/NAD-binding_dom"/>
</dbReference>
<evidence type="ECO:0000256" key="4">
    <source>
        <dbReference type="ARBA" id="ARBA00022827"/>
    </source>
</evidence>
<dbReference type="PANTHER" id="PTHR22912">
    <property type="entry name" value="DISULFIDE OXIDOREDUCTASE"/>
    <property type="match status" value="1"/>
</dbReference>
<dbReference type="EMBL" id="JBGBPQ010000003">
    <property type="protein sequence ID" value="KAL1527387.1"/>
    <property type="molecule type" value="Genomic_DNA"/>
</dbReference>
<evidence type="ECO:0000256" key="2">
    <source>
        <dbReference type="ARBA" id="ARBA00004496"/>
    </source>
</evidence>
<dbReference type="GO" id="GO:0005829">
    <property type="term" value="C:cytosol"/>
    <property type="evidence" value="ECO:0007669"/>
    <property type="project" value="TreeGrafter"/>
</dbReference>
<evidence type="ECO:0000256" key="3">
    <source>
        <dbReference type="ARBA" id="ARBA00022630"/>
    </source>
</evidence>
<accession>A0AB34K2N0</accession>
<keyword evidence="4" id="KW-0274">FAD</keyword>
<evidence type="ECO:0000256" key="5">
    <source>
        <dbReference type="SAM" id="SignalP"/>
    </source>
</evidence>
<dbReference type="InterPro" id="IPR016156">
    <property type="entry name" value="FAD/NAD-linked_Rdtase_dimer_sf"/>
</dbReference>
<keyword evidence="3" id="KW-0285">Flavoprotein</keyword>
<sequence>MAALLVLLLFLADGAEAFSTRLPTRLPRHHLPPRLLRASYDAPVVVGSPCAFPAARCATPQMLRTSYDVIVVGGGPVGITAALRAASLGRTAIVIDATPASQFQFTGPTGLYSKALRDAALRIDVKVLRKMGICDAACWAQISQLVESIRMKAGDGNAGALALARIPHLRGRGVLESPSAEGNRLRVQFSQQRSQLIAGTNVMLATGSKAVRFAHLGDVYTQKVVHPPFPPELRVFDSDSIKTLGFLPRTVTIVGGGIIAVEYARIFAALDAKVTMVVRASDLPGSLARVGIDRDLAAALQRDLQVNGIRILFDTEVSAVHLPSAAECRSRSRSKGVAKRLPVRVELQRTGTSETLGRRPINTDILLTATGRRAVSDGLGLEAAGMSLAKNGDILVDSMLRTSMRNVYAAGDVVGAPQLASTGISQAEAAVDAMFNIAVSKGASPKAFLSDATRYPVGIWTIPEVAFVGLTASAAREPPHNLDVIEGRGRYSDSIRGHVHSVGTPSEGEYLSPTGGLRQGSTDVTGMALKLVVEREAPHRVVGVHVFGTDACELVHFGTTLVQERKALGDILNVCFAAVTYHELFKLAALDALANMQKDNWRKLHGALASLSDVSAVVEHLEGLGVQEEAARNVAKALMVNDTVSPVETFVKRVMRVQGPLNVKLA</sequence>
<evidence type="ECO:0000256" key="1">
    <source>
        <dbReference type="ARBA" id="ARBA00001974"/>
    </source>
</evidence>
<organism evidence="7 8">
    <name type="scientific">Prymnesium parvum</name>
    <name type="common">Toxic golden alga</name>
    <dbReference type="NCBI Taxonomy" id="97485"/>
    <lineage>
        <taxon>Eukaryota</taxon>
        <taxon>Haptista</taxon>
        <taxon>Haptophyta</taxon>
        <taxon>Prymnesiophyceae</taxon>
        <taxon>Prymnesiales</taxon>
        <taxon>Prymnesiaceae</taxon>
        <taxon>Prymnesium</taxon>
    </lineage>
</organism>
<dbReference type="SUPFAM" id="SSF51905">
    <property type="entry name" value="FAD/NAD(P)-binding domain"/>
    <property type="match status" value="1"/>
</dbReference>
<evidence type="ECO:0000259" key="6">
    <source>
        <dbReference type="Pfam" id="PF07992"/>
    </source>
</evidence>
<reference evidence="7 8" key="1">
    <citation type="journal article" date="2024" name="Science">
        <title>Giant polyketide synthase enzymes in the biosynthesis of giant marine polyether toxins.</title>
        <authorList>
            <person name="Fallon T.R."/>
            <person name="Shende V.V."/>
            <person name="Wierzbicki I.H."/>
            <person name="Pendleton A.L."/>
            <person name="Watervoot N.F."/>
            <person name="Auber R.P."/>
            <person name="Gonzalez D.J."/>
            <person name="Wisecaver J.H."/>
            <person name="Moore B.S."/>
        </authorList>
    </citation>
    <scope>NUCLEOTIDE SEQUENCE [LARGE SCALE GENOMIC DNA]</scope>
    <source>
        <strain evidence="7 8">12B1</strain>
    </source>
</reference>
<evidence type="ECO:0000313" key="8">
    <source>
        <dbReference type="Proteomes" id="UP001515480"/>
    </source>
</evidence>
<dbReference type="PANTHER" id="PTHR22912:SF93">
    <property type="entry name" value="SOLUBLE PYRIDINE NUCLEOTIDE TRANSHYDROGENASE"/>
    <property type="match status" value="1"/>
</dbReference>
<comment type="subcellular location">
    <subcellularLocation>
        <location evidence="2">Cytoplasm</location>
    </subcellularLocation>
</comment>
<dbReference type="AlphaFoldDB" id="A0AB34K2N0"/>
<protein>
    <recommendedName>
        <fullName evidence="6">FAD/NAD(P)-binding domain-containing protein</fullName>
    </recommendedName>
</protein>
<dbReference type="GO" id="GO:0004148">
    <property type="term" value="F:dihydrolipoyl dehydrogenase (NADH) activity"/>
    <property type="evidence" value="ECO:0007669"/>
    <property type="project" value="TreeGrafter"/>
</dbReference>
<dbReference type="GO" id="GO:0050660">
    <property type="term" value="F:flavin adenine dinucleotide binding"/>
    <property type="evidence" value="ECO:0007669"/>
    <property type="project" value="TreeGrafter"/>
</dbReference>
<evidence type="ECO:0000313" key="7">
    <source>
        <dbReference type="EMBL" id="KAL1527387.1"/>
    </source>
</evidence>
<dbReference type="PRINTS" id="PR00368">
    <property type="entry name" value="FADPNR"/>
</dbReference>
<comment type="cofactor">
    <cofactor evidence="1">
        <name>FAD</name>
        <dbReference type="ChEBI" id="CHEBI:57692"/>
    </cofactor>
</comment>
<feature type="domain" description="FAD/NAD(P)-binding" evidence="6">
    <location>
        <begin position="67"/>
        <end position="427"/>
    </location>
</feature>
<keyword evidence="5" id="KW-0732">Signal</keyword>
<feature type="chain" id="PRO_5044214915" description="FAD/NAD(P)-binding domain-containing protein" evidence="5">
    <location>
        <begin position="18"/>
        <end position="666"/>
    </location>
</feature>
<dbReference type="Proteomes" id="UP001515480">
    <property type="component" value="Unassembled WGS sequence"/>
</dbReference>
<proteinExistence type="predicted"/>
<gene>
    <name evidence="7" type="ORF">AB1Y20_016055</name>
</gene>
<dbReference type="InterPro" id="IPR036188">
    <property type="entry name" value="FAD/NAD-bd_sf"/>
</dbReference>
<dbReference type="Gene3D" id="3.50.50.60">
    <property type="entry name" value="FAD/NAD(P)-binding domain"/>
    <property type="match status" value="2"/>
</dbReference>
<feature type="signal peptide" evidence="5">
    <location>
        <begin position="1"/>
        <end position="17"/>
    </location>
</feature>
<name>A0AB34K2N0_PRYPA</name>
<keyword evidence="8" id="KW-1185">Reference proteome</keyword>
<dbReference type="Gene3D" id="3.30.390.30">
    <property type="match status" value="1"/>
</dbReference>